<dbReference type="PANTHER" id="PTHR30605:SF0">
    <property type="entry name" value="ANHYDRO-N-ACETYLMURAMIC ACID KINASE"/>
    <property type="match status" value="1"/>
</dbReference>
<dbReference type="HOGENOM" id="CLU_038782_0_0_4"/>
<dbReference type="Gene3D" id="3.30.420.40">
    <property type="match status" value="2"/>
</dbReference>
<comment type="function">
    <text evidence="1">Catalyzes the specific phosphorylation of 1,6-anhydro-N-acetylmuramic acid (anhMurNAc) with the simultaneous cleavage of the 1,6-anhydro ring, generating MurNAc-6-P. Is required for the utilization of anhMurNAc either imported from the medium or derived from its own cell wall murein, and thus plays a role in cell wall recycling.</text>
</comment>
<keyword evidence="1" id="KW-0547">Nucleotide-binding</keyword>
<reference evidence="2 3" key="1">
    <citation type="submission" date="2010-08" db="EMBL/GenBank/DDBJ databases">
        <title>Complete sequence of Gallionella capsiferriformans ES-2.</title>
        <authorList>
            <consortium name="US DOE Joint Genome Institute"/>
            <person name="Lucas S."/>
            <person name="Copeland A."/>
            <person name="Lapidus A."/>
            <person name="Cheng J.-F."/>
            <person name="Bruce D."/>
            <person name="Goodwin L."/>
            <person name="Pitluck S."/>
            <person name="Chertkov O."/>
            <person name="Davenport K.W."/>
            <person name="Detter J.C."/>
            <person name="Han C."/>
            <person name="Tapia R."/>
            <person name="Land M."/>
            <person name="Hauser L."/>
            <person name="Chang Y.-J."/>
            <person name="Jeffries C."/>
            <person name="Kyrpides N."/>
            <person name="Ivanova N."/>
            <person name="Mikhailova N."/>
            <person name="Shelobolina E.S."/>
            <person name="Picardal F."/>
            <person name="Roden E."/>
            <person name="Emerson D."/>
            <person name="Woyke T."/>
        </authorList>
    </citation>
    <scope>NUCLEOTIDE SEQUENCE [LARGE SCALE GENOMIC DNA]</scope>
    <source>
        <strain evidence="2 3">ES-2</strain>
    </source>
</reference>
<dbReference type="NCBIfam" id="NF007139">
    <property type="entry name" value="PRK09585.1-3"/>
    <property type="match status" value="1"/>
</dbReference>
<dbReference type="EMBL" id="CP002159">
    <property type="protein sequence ID" value="ADL54403.1"/>
    <property type="molecule type" value="Genomic_DNA"/>
</dbReference>
<dbReference type="EC" id="2.7.1.170" evidence="1"/>
<comment type="pathway">
    <text evidence="1">Cell wall biogenesis; peptidoglycan recycling.</text>
</comment>
<dbReference type="GO" id="GO:0006040">
    <property type="term" value="P:amino sugar metabolic process"/>
    <property type="evidence" value="ECO:0007669"/>
    <property type="project" value="InterPro"/>
</dbReference>
<dbReference type="GO" id="GO:0097175">
    <property type="term" value="P:1,6-anhydro-N-acetyl-beta-muramic acid catabolic process"/>
    <property type="evidence" value="ECO:0007669"/>
    <property type="project" value="UniProtKB-UniRule"/>
</dbReference>
<dbReference type="eggNOG" id="COG2377">
    <property type="taxonomic scope" value="Bacteria"/>
</dbReference>
<dbReference type="UniPathway" id="UPA00343"/>
<comment type="catalytic activity">
    <reaction evidence="1">
        <text>1,6-anhydro-N-acetyl-beta-muramate + ATP + H2O = N-acetyl-D-muramate 6-phosphate + ADP + H(+)</text>
        <dbReference type="Rhea" id="RHEA:24952"/>
        <dbReference type="ChEBI" id="CHEBI:15377"/>
        <dbReference type="ChEBI" id="CHEBI:15378"/>
        <dbReference type="ChEBI" id="CHEBI:30616"/>
        <dbReference type="ChEBI" id="CHEBI:58690"/>
        <dbReference type="ChEBI" id="CHEBI:58722"/>
        <dbReference type="ChEBI" id="CHEBI:456216"/>
        <dbReference type="EC" id="2.7.1.170"/>
    </reaction>
</comment>
<name>D9SJQ4_GALCS</name>
<dbReference type="RefSeq" id="WP_013292346.1">
    <property type="nucleotide sequence ID" value="NC_014394.1"/>
</dbReference>
<comment type="similarity">
    <text evidence="1">Belongs to the anhydro-N-acetylmuramic acid kinase family.</text>
</comment>
<dbReference type="CDD" id="cd24050">
    <property type="entry name" value="ASKHA_NBD_ANMK"/>
    <property type="match status" value="1"/>
</dbReference>
<dbReference type="GO" id="GO:0009254">
    <property type="term" value="P:peptidoglycan turnover"/>
    <property type="evidence" value="ECO:0007669"/>
    <property type="project" value="UniProtKB-UniRule"/>
</dbReference>
<feature type="binding site" evidence="1">
    <location>
        <begin position="18"/>
        <end position="25"/>
    </location>
    <ligand>
        <name>ATP</name>
        <dbReference type="ChEBI" id="CHEBI:30616"/>
    </ligand>
</feature>
<accession>D9SJQ4</accession>
<keyword evidence="1" id="KW-0067">ATP-binding</keyword>
<dbReference type="Pfam" id="PF03702">
    <property type="entry name" value="AnmK"/>
    <property type="match status" value="1"/>
</dbReference>
<dbReference type="GO" id="GO:0005524">
    <property type="term" value="F:ATP binding"/>
    <property type="evidence" value="ECO:0007669"/>
    <property type="project" value="UniProtKB-UniRule"/>
</dbReference>
<gene>
    <name evidence="1" type="primary">anmK</name>
    <name evidence="2" type="ordered locus">Galf_0359</name>
</gene>
<dbReference type="AlphaFoldDB" id="D9SJQ4"/>
<proteinExistence type="inferred from homology"/>
<protein>
    <recommendedName>
        <fullName evidence="1">Anhydro-N-acetylmuramic acid kinase</fullName>
        <ecNumber evidence="1">2.7.1.170</ecNumber>
    </recommendedName>
    <alternativeName>
        <fullName evidence="1">AnhMurNAc kinase</fullName>
    </alternativeName>
</protein>
<dbReference type="KEGG" id="gca:Galf_0359"/>
<dbReference type="UniPathway" id="UPA00544"/>
<comment type="pathway">
    <text evidence="1">Amino-sugar metabolism; 1,6-anhydro-N-acetylmuramate degradation.</text>
</comment>
<dbReference type="STRING" id="395494.Galf_0359"/>
<keyword evidence="1" id="KW-0418">Kinase</keyword>
<dbReference type="PANTHER" id="PTHR30605">
    <property type="entry name" value="ANHYDRO-N-ACETYLMURAMIC ACID KINASE"/>
    <property type="match status" value="1"/>
</dbReference>
<organism evidence="2 3">
    <name type="scientific">Gallionella capsiferriformans (strain ES-2)</name>
    <name type="common">Gallionella ferruginea capsiferriformans (strain ES-2)</name>
    <dbReference type="NCBI Taxonomy" id="395494"/>
    <lineage>
        <taxon>Bacteria</taxon>
        <taxon>Pseudomonadati</taxon>
        <taxon>Pseudomonadota</taxon>
        <taxon>Betaproteobacteria</taxon>
        <taxon>Nitrosomonadales</taxon>
        <taxon>Gallionellaceae</taxon>
        <taxon>Gallionella</taxon>
    </lineage>
</organism>
<dbReference type="InterPro" id="IPR043129">
    <property type="entry name" value="ATPase_NBD"/>
</dbReference>
<dbReference type="HAMAP" id="MF_01270">
    <property type="entry name" value="AnhMurNAc_kinase"/>
    <property type="match status" value="1"/>
</dbReference>
<keyword evidence="1" id="KW-0119">Carbohydrate metabolism</keyword>
<evidence type="ECO:0000256" key="1">
    <source>
        <dbReference type="HAMAP-Rule" id="MF_01270"/>
    </source>
</evidence>
<keyword evidence="3" id="KW-1185">Reference proteome</keyword>
<dbReference type="SUPFAM" id="SSF53067">
    <property type="entry name" value="Actin-like ATPase domain"/>
    <property type="match status" value="1"/>
</dbReference>
<dbReference type="InterPro" id="IPR005338">
    <property type="entry name" value="Anhydro_N_Ac-Mur_kinase"/>
</dbReference>
<evidence type="ECO:0000313" key="3">
    <source>
        <dbReference type="Proteomes" id="UP000001235"/>
    </source>
</evidence>
<evidence type="ECO:0000313" key="2">
    <source>
        <dbReference type="EMBL" id="ADL54403.1"/>
    </source>
</evidence>
<dbReference type="Proteomes" id="UP000001235">
    <property type="component" value="Chromosome"/>
</dbReference>
<keyword evidence="1" id="KW-0808">Transferase</keyword>
<dbReference type="GO" id="GO:0016301">
    <property type="term" value="F:kinase activity"/>
    <property type="evidence" value="ECO:0007669"/>
    <property type="project" value="UniProtKB-KW"/>
</dbReference>
<dbReference type="GO" id="GO:0016773">
    <property type="term" value="F:phosphotransferase activity, alcohol group as acceptor"/>
    <property type="evidence" value="ECO:0007669"/>
    <property type="project" value="UniProtKB-UniRule"/>
</dbReference>
<sequence length="370" mass="39378">MGTQHLSQPELYIGLMSGTSLDGIDAVLVDFAPPAPTLLGKFFFPFDDALRQAVLALHLPAQNELHQTQLIANQLATLYAQAVNALLALTCHTPQQILAIGCHGQTIRHCPEHGYTLQIGNAALLAELTSITVVSDFRSRDIAAGGQGAPLVPAFHDKLLRAPGVHRVIVNIGGISNLTNLAPGVTTSGFDCGPGNLLMDAWCMQHLKRSYDANGAWAATGRVLPELLQLMLAEPFFALPPPKSSGRDLFNMQWLQSKLTGDESPEDVQATLLELTCRTIAEAIQTQCAGAQAVYLCGGGAHNLTLLNRLATLLSSSIVQTTNELGVDSDFLEAIAFAWLAQQNLQGLPANLPLVTGARHSCILGAVYPA</sequence>